<feature type="signal peptide" evidence="2">
    <location>
        <begin position="1"/>
        <end position="19"/>
    </location>
</feature>
<proteinExistence type="predicted"/>
<comment type="caution">
    <text evidence="3">The sequence shown here is derived from an EMBL/GenBank/DDBJ whole genome shotgun (WGS) entry which is preliminary data.</text>
</comment>
<feature type="compositionally biased region" description="Low complexity" evidence="1">
    <location>
        <begin position="27"/>
        <end position="41"/>
    </location>
</feature>
<reference evidence="3" key="1">
    <citation type="submission" date="2021-02" db="EMBL/GenBank/DDBJ databases">
        <title>Genome sequence Cadophora malorum strain M34.</title>
        <authorList>
            <person name="Stefanovic E."/>
            <person name="Vu D."/>
            <person name="Scully C."/>
            <person name="Dijksterhuis J."/>
            <person name="Roader J."/>
            <person name="Houbraken J."/>
        </authorList>
    </citation>
    <scope>NUCLEOTIDE SEQUENCE</scope>
    <source>
        <strain evidence="3">M34</strain>
    </source>
</reference>
<dbReference type="OrthoDB" id="10463822at2759"/>
<evidence type="ECO:0000256" key="1">
    <source>
        <dbReference type="SAM" id="MobiDB-lite"/>
    </source>
</evidence>
<evidence type="ECO:0000313" key="3">
    <source>
        <dbReference type="EMBL" id="KAG4421573.1"/>
    </source>
</evidence>
<dbReference type="PANTHER" id="PTHR47771:SF14">
    <property type="entry name" value="RH73259P"/>
    <property type="match status" value="1"/>
</dbReference>
<evidence type="ECO:0000313" key="4">
    <source>
        <dbReference type="Proteomes" id="UP000664132"/>
    </source>
</evidence>
<evidence type="ECO:0000256" key="2">
    <source>
        <dbReference type="SAM" id="SignalP"/>
    </source>
</evidence>
<keyword evidence="2" id="KW-0732">Signal</keyword>
<accession>A0A8H7WB88</accession>
<feature type="region of interest" description="Disordered" evidence="1">
    <location>
        <begin position="27"/>
        <end position="50"/>
    </location>
</feature>
<dbReference type="EMBL" id="JAFJYH010000063">
    <property type="protein sequence ID" value="KAG4421573.1"/>
    <property type="molecule type" value="Genomic_DNA"/>
</dbReference>
<protein>
    <recommendedName>
        <fullName evidence="5">Hydrophobin</fullName>
    </recommendedName>
</protein>
<sequence>MLANYLIFILAALASIATALPFPDGTDPAAASASPDPQAGGTQETATFGHKKPLPIPLPIPFPVPVPAPVPAPAPVPVPVPVPAPAPAPVPAPVPVPVPAPAPVKGTCQCTVVFADKSTQLLNNVLVGSTVGATGQNASGAACSAQLSVGPGCGVGVVDQSVDGCTVSQACTPQ</sequence>
<name>A0A8H7WB88_9HELO</name>
<dbReference type="PANTHER" id="PTHR47771">
    <property type="entry name" value="LD27203P-RELATED"/>
    <property type="match status" value="1"/>
</dbReference>
<dbReference type="AlphaFoldDB" id="A0A8H7WB88"/>
<feature type="chain" id="PRO_5034856840" description="Hydrophobin" evidence="2">
    <location>
        <begin position="20"/>
        <end position="174"/>
    </location>
</feature>
<organism evidence="3 4">
    <name type="scientific">Cadophora malorum</name>
    <dbReference type="NCBI Taxonomy" id="108018"/>
    <lineage>
        <taxon>Eukaryota</taxon>
        <taxon>Fungi</taxon>
        <taxon>Dikarya</taxon>
        <taxon>Ascomycota</taxon>
        <taxon>Pezizomycotina</taxon>
        <taxon>Leotiomycetes</taxon>
        <taxon>Helotiales</taxon>
        <taxon>Ploettnerulaceae</taxon>
        <taxon>Cadophora</taxon>
    </lineage>
</organism>
<evidence type="ECO:0008006" key="5">
    <source>
        <dbReference type="Google" id="ProtNLM"/>
    </source>
</evidence>
<gene>
    <name evidence="3" type="ORF">IFR04_005300</name>
</gene>
<dbReference type="Proteomes" id="UP000664132">
    <property type="component" value="Unassembled WGS sequence"/>
</dbReference>
<keyword evidence="4" id="KW-1185">Reference proteome</keyword>